<dbReference type="Proteomes" id="UP000254794">
    <property type="component" value="Unassembled WGS sequence"/>
</dbReference>
<organism evidence="1 2">
    <name type="scientific">Legionella busanensis</name>
    <dbReference type="NCBI Taxonomy" id="190655"/>
    <lineage>
        <taxon>Bacteria</taxon>
        <taxon>Pseudomonadati</taxon>
        <taxon>Pseudomonadota</taxon>
        <taxon>Gammaproteobacteria</taxon>
        <taxon>Legionellales</taxon>
        <taxon>Legionellaceae</taxon>
        <taxon>Legionella</taxon>
    </lineage>
</organism>
<reference evidence="1 2" key="1">
    <citation type="submission" date="2018-06" db="EMBL/GenBank/DDBJ databases">
        <authorList>
            <consortium name="Pathogen Informatics"/>
            <person name="Doyle S."/>
        </authorList>
    </citation>
    <scope>NUCLEOTIDE SEQUENCE [LARGE SCALE GENOMIC DNA]</scope>
    <source>
        <strain evidence="1 2">NCTC13316</strain>
    </source>
</reference>
<dbReference type="InterPro" id="IPR028994">
    <property type="entry name" value="Integrin_alpha_N"/>
</dbReference>
<protein>
    <submittedName>
        <fullName evidence="1">Protein containing FG-GAP repeats (Motif found in alpha integrins)</fullName>
    </submittedName>
</protein>
<dbReference type="RefSeq" id="WP_115330536.1">
    <property type="nucleotide sequence ID" value="NZ_CAAAHP010000007.1"/>
</dbReference>
<gene>
    <name evidence="1" type="ORF">NCTC13316_00947</name>
</gene>
<dbReference type="SUPFAM" id="SSF69318">
    <property type="entry name" value="Integrin alpha N-terminal domain"/>
    <property type="match status" value="1"/>
</dbReference>
<accession>A0A378JKV8</accession>
<evidence type="ECO:0000313" key="1">
    <source>
        <dbReference type="EMBL" id="STX50859.1"/>
    </source>
</evidence>
<evidence type="ECO:0000313" key="2">
    <source>
        <dbReference type="Proteomes" id="UP000254794"/>
    </source>
</evidence>
<keyword evidence="2" id="KW-1185">Reference proteome</keyword>
<keyword evidence="1" id="KW-0401">Integrin</keyword>
<dbReference type="OrthoDB" id="100785at2"/>
<sequence length="201" mass="23137">MIEAVIALIIIILEALLVRKITSSKHDIHAETKPINISNKTEDFNYPYYMNTALINLRSQGEQYLFAGGYNKPNKLYLIKNERLIDVSNQVGLRDSSNITHCVIAVDVNNDDFPDLFVAQNDGFYFYENRQGIFNIKKLNIEIDKNLIPISMAITDTQQNGLIDLFVTAYSKKTDDNQLINHYQSFLFKNKGDNTFEIFKK</sequence>
<dbReference type="EMBL" id="UGOD01000001">
    <property type="protein sequence ID" value="STX50859.1"/>
    <property type="molecule type" value="Genomic_DNA"/>
</dbReference>
<dbReference type="Gene3D" id="2.130.10.130">
    <property type="entry name" value="Integrin alpha, N-terminal"/>
    <property type="match status" value="1"/>
</dbReference>
<dbReference type="GO" id="GO:0007229">
    <property type="term" value="P:integrin-mediated signaling pathway"/>
    <property type="evidence" value="ECO:0007669"/>
    <property type="project" value="UniProtKB-KW"/>
</dbReference>
<name>A0A378JKV8_9GAMM</name>
<proteinExistence type="predicted"/>
<dbReference type="AlphaFoldDB" id="A0A378JKV8"/>